<evidence type="ECO:0000259" key="3">
    <source>
        <dbReference type="Pfam" id="PF00884"/>
    </source>
</evidence>
<dbReference type="GO" id="GO:0008484">
    <property type="term" value="F:sulfuric ester hydrolase activity"/>
    <property type="evidence" value="ECO:0007669"/>
    <property type="project" value="TreeGrafter"/>
</dbReference>
<dbReference type="STRING" id="1469647.BC351_23400"/>
<dbReference type="Pfam" id="PF00884">
    <property type="entry name" value="Sulfatase"/>
    <property type="match status" value="1"/>
</dbReference>
<evidence type="ECO:0000313" key="5">
    <source>
        <dbReference type="Proteomes" id="UP000190626"/>
    </source>
</evidence>
<dbReference type="CDD" id="cd16148">
    <property type="entry name" value="sulfatase_like"/>
    <property type="match status" value="1"/>
</dbReference>
<organism evidence="4 5">
    <name type="scientific">Paenibacillus ferrarius</name>
    <dbReference type="NCBI Taxonomy" id="1469647"/>
    <lineage>
        <taxon>Bacteria</taxon>
        <taxon>Bacillati</taxon>
        <taxon>Bacillota</taxon>
        <taxon>Bacilli</taxon>
        <taxon>Bacillales</taxon>
        <taxon>Paenibacillaceae</taxon>
        <taxon>Paenibacillus</taxon>
    </lineage>
</organism>
<dbReference type="OrthoDB" id="9762324at2"/>
<evidence type="ECO:0000313" key="4">
    <source>
        <dbReference type="EMBL" id="OPH58317.1"/>
    </source>
</evidence>
<keyword evidence="1" id="KW-0479">Metal-binding</keyword>
<keyword evidence="5" id="KW-1185">Reference proteome</keyword>
<dbReference type="GO" id="GO:0005737">
    <property type="term" value="C:cytoplasm"/>
    <property type="evidence" value="ECO:0007669"/>
    <property type="project" value="TreeGrafter"/>
</dbReference>
<evidence type="ECO:0000256" key="2">
    <source>
        <dbReference type="ARBA" id="ARBA00022801"/>
    </source>
</evidence>
<dbReference type="RefSeq" id="WP_079412051.1">
    <property type="nucleotide sequence ID" value="NZ_MBTG01000010.1"/>
</dbReference>
<dbReference type="EMBL" id="MBTG01000010">
    <property type="protein sequence ID" value="OPH58317.1"/>
    <property type="molecule type" value="Genomic_DNA"/>
</dbReference>
<dbReference type="Proteomes" id="UP000190626">
    <property type="component" value="Unassembled WGS sequence"/>
</dbReference>
<feature type="domain" description="Sulfatase N-terminal" evidence="3">
    <location>
        <begin position="4"/>
        <end position="330"/>
    </location>
</feature>
<dbReference type="InterPro" id="IPR017850">
    <property type="entry name" value="Alkaline_phosphatase_core_sf"/>
</dbReference>
<name>A0A1V4HLP1_9BACL</name>
<protein>
    <submittedName>
        <fullName evidence="4">Sulfatase</fullName>
    </submittedName>
</protein>
<keyword evidence="2" id="KW-0378">Hydrolase</keyword>
<dbReference type="PANTHER" id="PTHR45953:SF1">
    <property type="entry name" value="IDURONATE 2-SULFATASE"/>
    <property type="match status" value="1"/>
</dbReference>
<dbReference type="PANTHER" id="PTHR45953">
    <property type="entry name" value="IDURONATE 2-SULFATASE"/>
    <property type="match status" value="1"/>
</dbReference>
<dbReference type="SUPFAM" id="SSF53649">
    <property type="entry name" value="Alkaline phosphatase-like"/>
    <property type="match status" value="1"/>
</dbReference>
<accession>A0A1V4HLP1</accession>
<evidence type="ECO:0000256" key="1">
    <source>
        <dbReference type="ARBA" id="ARBA00022723"/>
    </source>
</evidence>
<proteinExistence type="predicted"/>
<sequence>MRAVMLMFDSLNKHILPNYGCNWIHAPHFQRLSERTMTFDKCYAGSLPCVPSRRELHTGRYNFLHRSWGPLEPFDDSMIDLLRKSGVYTHLTTDHTHYFEDGGATYHTRYNSWEYARGQEGDPWKGNVEDPHIPESLSGPKQGDLWRQDWVNRQYLDSEEKMPLAVTVNRGIEFIEKNRDQDRWFLQIEAFDPHEPFFTQPKYKDLYPHAYQGKHYDWPDYSKVTQQPEEVQHMKYEYAALVSMCDEYLGKVLDAFDQYDLWKDTLLIVNTDHGFLLGEHRWWGKNIQPLYNEITNLPLFIWDPRYDVRSRRTDALVQTIDLPPTLLEFFEVDIPADMQGSSIRPIIESNSPIRVAALFGIHGGHINCTDGRYVYMRGPKDINNGPLYEYTLMPTHMHHMFNPKEFAGMELAAPFSFTKGCSVMRLLASNFLNPYLYGDLLFDLETNPSQETVIADPVVEATMIGHIARLMREHDAPVEQYARIGIPKDGMVTVEELEREKETKRRQNEVDLGLKERWIGKSKEAFFTLSCLTPKPMRSMLNVKLATMVQSKPLPEVSEDDVLQLATSLFGNQAPRLVGFLKMLLV</sequence>
<dbReference type="AlphaFoldDB" id="A0A1V4HLP1"/>
<dbReference type="GO" id="GO:0046872">
    <property type="term" value="F:metal ion binding"/>
    <property type="evidence" value="ECO:0007669"/>
    <property type="project" value="UniProtKB-KW"/>
</dbReference>
<gene>
    <name evidence="4" type="ORF">BC351_23400</name>
</gene>
<dbReference type="Gene3D" id="3.40.720.10">
    <property type="entry name" value="Alkaline Phosphatase, subunit A"/>
    <property type="match status" value="1"/>
</dbReference>
<reference evidence="5" key="1">
    <citation type="submission" date="2016-07" db="EMBL/GenBank/DDBJ databases">
        <authorList>
            <person name="Florea S."/>
            <person name="Webb J.S."/>
            <person name="Jaromczyk J."/>
            <person name="Schardl C.L."/>
        </authorList>
    </citation>
    <scope>NUCLEOTIDE SEQUENCE [LARGE SCALE GENOMIC DNA]</scope>
    <source>
        <strain evidence="5">CY1</strain>
    </source>
</reference>
<comment type="caution">
    <text evidence="4">The sequence shown here is derived from an EMBL/GenBank/DDBJ whole genome shotgun (WGS) entry which is preliminary data.</text>
</comment>
<dbReference type="InterPro" id="IPR000917">
    <property type="entry name" value="Sulfatase_N"/>
</dbReference>